<dbReference type="eggNOG" id="COG1282">
    <property type="taxonomic scope" value="Bacteria"/>
</dbReference>
<feature type="transmembrane region" description="Helical" evidence="2">
    <location>
        <begin position="201"/>
        <end position="223"/>
    </location>
</feature>
<dbReference type="OrthoDB" id="9091495at2"/>
<dbReference type="HOGENOM" id="CLU_079834_0_0_4"/>
<keyword evidence="1" id="KW-0520">NAD</keyword>
<proteinExistence type="predicted"/>
<accession>E1TF00</accession>
<gene>
    <name evidence="4" type="ordered locus">BC1003_4296</name>
</gene>
<evidence type="ECO:0000313" key="4">
    <source>
        <dbReference type="EMBL" id="ADN60230.1"/>
    </source>
</evidence>
<dbReference type="InterPro" id="IPR034300">
    <property type="entry name" value="PNTB-like"/>
</dbReference>
<feature type="domain" description="NADP transhydrogenase beta-like" evidence="3">
    <location>
        <begin position="44"/>
        <end position="223"/>
    </location>
</feature>
<evidence type="ECO:0000256" key="1">
    <source>
        <dbReference type="ARBA" id="ARBA00023027"/>
    </source>
</evidence>
<reference evidence="4" key="1">
    <citation type="submission" date="2010-09" db="EMBL/GenBank/DDBJ databases">
        <title>Complete sequence of chromosome2 of Burkholderia sp. CCGE1003.</title>
        <authorList>
            <consortium name="US DOE Joint Genome Institute"/>
            <person name="Lucas S."/>
            <person name="Copeland A."/>
            <person name="Lapidus A."/>
            <person name="Cheng J.-F."/>
            <person name="Bruce D."/>
            <person name="Goodwin L."/>
            <person name="Pitluck S."/>
            <person name="Daligault H."/>
            <person name="Davenport K."/>
            <person name="Detter J.C."/>
            <person name="Han C."/>
            <person name="Tapia R."/>
            <person name="Land M."/>
            <person name="Hauser L."/>
            <person name="Jeffries C."/>
            <person name="Kyrpides N."/>
            <person name="Ivanova N."/>
            <person name="Ovchinnikova G."/>
            <person name="Martinez-Romero E."/>
            <person name="Rogel M.A."/>
            <person name="Auchtung J."/>
            <person name="Tiedje J.M."/>
            <person name="Woyke T."/>
        </authorList>
    </citation>
    <scope>NUCLEOTIDE SEQUENCE</scope>
    <source>
        <strain evidence="4">CCGE1003</strain>
    </source>
</reference>
<dbReference type="Pfam" id="PF02233">
    <property type="entry name" value="PNTB"/>
    <property type="match status" value="1"/>
</dbReference>
<keyword evidence="2" id="KW-1133">Transmembrane helix</keyword>
<protein>
    <submittedName>
        <fullName evidence="4">NAD(P) transhydrogenase beta subunit</fullName>
    </submittedName>
</protein>
<feature type="transmembrane region" description="Helical" evidence="2">
    <location>
        <begin position="102"/>
        <end position="121"/>
    </location>
</feature>
<dbReference type="STRING" id="640512.BC1003_4296"/>
<dbReference type="PANTHER" id="PTHR44758:SF1">
    <property type="entry name" value="NAD(P) TRANSHYDROGENASE SUBUNIT BETA"/>
    <property type="match status" value="1"/>
</dbReference>
<keyword evidence="2" id="KW-0472">Membrane</keyword>
<dbReference type="AlphaFoldDB" id="E1TF00"/>
<feature type="transmembrane region" description="Helical" evidence="2">
    <location>
        <begin position="54"/>
        <end position="72"/>
    </location>
</feature>
<organism evidence="4">
    <name type="scientific">Burkholderia sp. (strain CCGE1003)</name>
    <dbReference type="NCBI Taxonomy" id="640512"/>
    <lineage>
        <taxon>Bacteria</taxon>
        <taxon>Pseudomonadati</taxon>
        <taxon>Pseudomonadota</taxon>
        <taxon>Betaproteobacteria</taxon>
        <taxon>Burkholderiales</taxon>
        <taxon>Burkholderiaceae</taxon>
        <taxon>Burkholderia</taxon>
    </lineage>
</organism>
<dbReference type="PANTHER" id="PTHR44758">
    <property type="entry name" value="NAD(P) TRANSHYDROGENASE SUBUNIT BETA"/>
    <property type="match status" value="1"/>
</dbReference>
<evidence type="ECO:0000259" key="3">
    <source>
        <dbReference type="Pfam" id="PF02233"/>
    </source>
</evidence>
<name>E1TF00_BURSG</name>
<evidence type="ECO:0000256" key="2">
    <source>
        <dbReference type="SAM" id="Phobius"/>
    </source>
</evidence>
<dbReference type="EMBL" id="CP002218">
    <property type="protein sequence ID" value="ADN60230.1"/>
    <property type="molecule type" value="Genomic_DNA"/>
</dbReference>
<feature type="transmembrane region" description="Helical" evidence="2">
    <location>
        <begin position="141"/>
        <end position="166"/>
    </location>
</feature>
<feature type="transmembrane region" description="Helical" evidence="2">
    <location>
        <begin position="178"/>
        <end position="195"/>
    </location>
</feature>
<feature type="transmembrane region" description="Helical" evidence="2">
    <location>
        <begin position="12"/>
        <end position="42"/>
    </location>
</feature>
<keyword evidence="2" id="KW-0812">Transmembrane</keyword>
<feature type="transmembrane region" description="Helical" evidence="2">
    <location>
        <begin position="78"/>
        <end position="95"/>
    </location>
</feature>
<sequence>MPQASESAVWLGAFLALSAACAALLACALGSVFAALAQLPLWPRSNAARRTRPYWHAATLSAALAGVLAAGLGASESFTFATVAGAAAGAWLVRWRNFTRQAAPVALLASATGLSIVAFGVARYVSAGNQANLAMFERSELYAAVFAGALIFATSAVAFCKLRGLLPLRVTARPGHDAVNVLALLLCAWLGYGFVTEAAQPFGLAALLATSALASSIGVHVMVSRACSKKHLKQHMKRQAQHSHGASGGVTGGMAINWRDDALRSATVRGTVRAAAYRHGPRWHNNGVRQRSICVCAPRRLSIRAAVGRHP</sequence>
<dbReference type="KEGG" id="bgf:BC1003_4296"/>